<reference evidence="2 3" key="1">
    <citation type="journal article" date="2013" name="Curr. Biol.">
        <title>The Genome of the Foraminiferan Reticulomyxa filosa.</title>
        <authorList>
            <person name="Glockner G."/>
            <person name="Hulsmann N."/>
            <person name="Schleicher M."/>
            <person name="Noegel A.A."/>
            <person name="Eichinger L."/>
            <person name="Gallinger C."/>
            <person name="Pawlowski J."/>
            <person name="Sierra R."/>
            <person name="Euteneuer U."/>
            <person name="Pillet L."/>
            <person name="Moustafa A."/>
            <person name="Platzer M."/>
            <person name="Groth M."/>
            <person name="Szafranski K."/>
            <person name="Schliwa M."/>
        </authorList>
    </citation>
    <scope>NUCLEOTIDE SEQUENCE [LARGE SCALE GENOMIC DNA]</scope>
</reference>
<keyword evidence="1" id="KW-0472">Membrane</keyword>
<keyword evidence="3" id="KW-1185">Reference proteome</keyword>
<name>X6PCI0_RETFI</name>
<sequence>MEITLPSSHLFRNDYPSIYYLMSINFTTNSLCGAYGSDDNGNGSGNSNGEEESIMTFNFQYDISQTLMFWFSVLLFSITCVYTIYNFPCVPCIFIKEFASKQYDAYRFRTSIQKFYRKKEWLQNMRYDALTRKFGEKGVVEIVLGYLDDLDSAENCQISFPLFCFHNTESICEGEWNLSLPCAFVHQVKVKPFQNIFYSNFAKQLARYWTFRNRKTKS</sequence>
<comment type="caution">
    <text evidence="2">The sequence shown here is derived from an EMBL/GenBank/DDBJ whole genome shotgun (WGS) entry which is preliminary data.</text>
</comment>
<organism evidence="2 3">
    <name type="scientific">Reticulomyxa filosa</name>
    <dbReference type="NCBI Taxonomy" id="46433"/>
    <lineage>
        <taxon>Eukaryota</taxon>
        <taxon>Sar</taxon>
        <taxon>Rhizaria</taxon>
        <taxon>Retaria</taxon>
        <taxon>Foraminifera</taxon>
        <taxon>Monothalamids</taxon>
        <taxon>Reticulomyxidae</taxon>
        <taxon>Reticulomyxa</taxon>
    </lineage>
</organism>
<gene>
    <name evidence="2" type="ORF">RFI_01247</name>
</gene>
<feature type="transmembrane region" description="Helical" evidence="1">
    <location>
        <begin position="67"/>
        <end position="85"/>
    </location>
</feature>
<proteinExistence type="predicted"/>
<evidence type="ECO:0000313" key="2">
    <source>
        <dbReference type="EMBL" id="ETO35813.1"/>
    </source>
</evidence>
<protein>
    <submittedName>
        <fullName evidence="2">Uncharacterized protein</fullName>
    </submittedName>
</protein>
<evidence type="ECO:0000256" key="1">
    <source>
        <dbReference type="SAM" id="Phobius"/>
    </source>
</evidence>
<dbReference type="Proteomes" id="UP000023152">
    <property type="component" value="Unassembled WGS sequence"/>
</dbReference>
<keyword evidence="1" id="KW-1133">Transmembrane helix</keyword>
<accession>X6PCI0</accession>
<keyword evidence="1" id="KW-0812">Transmembrane</keyword>
<dbReference type="EMBL" id="ASPP01001255">
    <property type="protein sequence ID" value="ETO35813.1"/>
    <property type="molecule type" value="Genomic_DNA"/>
</dbReference>
<dbReference type="AlphaFoldDB" id="X6PCI0"/>
<evidence type="ECO:0000313" key="3">
    <source>
        <dbReference type="Proteomes" id="UP000023152"/>
    </source>
</evidence>